<gene>
    <name evidence="2" type="ORF">SAMN05443638_11226</name>
</gene>
<dbReference type="STRING" id="1533.SAMN05443638_11226"/>
<sequence>MKYIIGVDGGGTKTEAVAYNLNGEKLGVSLKGYANLLNGREEALKNILSSISDLTDKFGIEGVEGLYLGIAGSEVGNNANIIGEEIKNKLSLDSVVMNDGELALRAILKGEDGILTIAGTGSIAFGIRENKSFRCGGWGHLLGDEGSGYKIAIDGIKRMIFEQDNSLEKSNMSKLIMKDLNINSVDEIVEFVYSSSKDEIAKITPIIAKLGEEGDPIAKEILIKEGKDLAKTTENVYKKLNFNSCYIGLVGGVIKKAKVLRETFEECLKNNINVDGFIDEEVSAAKGAYYIYKKSLN</sequence>
<organism evidence="2 3">
    <name type="scientific">Clostridium fallax</name>
    <dbReference type="NCBI Taxonomy" id="1533"/>
    <lineage>
        <taxon>Bacteria</taxon>
        <taxon>Bacillati</taxon>
        <taxon>Bacillota</taxon>
        <taxon>Clostridia</taxon>
        <taxon>Eubacteriales</taxon>
        <taxon>Clostridiaceae</taxon>
        <taxon>Clostridium</taxon>
    </lineage>
</organism>
<evidence type="ECO:0000313" key="2">
    <source>
        <dbReference type="EMBL" id="SHE80122.1"/>
    </source>
</evidence>
<dbReference type="PANTHER" id="PTHR12862">
    <property type="entry name" value="BADF TYPE ATPASE DOMAIN-CONTAINING PROTEIN"/>
    <property type="match status" value="1"/>
</dbReference>
<name>A0A1M4WGP1_9CLOT</name>
<dbReference type="AlphaFoldDB" id="A0A1M4WGP1"/>
<dbReference type="CDD" id="cd24007">
    <property type="entry name" value="ASKHA_NBD_eukNAGK-like"/>
    <property type="match status" value="1"/>
</dbReference>
<evidence type="ECO:0000259" key="1">
    <source>
        <dbReference type="Pfam" id="PF01869"/>
    </source>
</evidence>
<reference evidence="2 3" key="1">
    <citation type="submission" date="2016-11" db="EMBL/GenBank/DDBJ databases">
        <authorList>
            <person name="Jaros S."/>
            <person name="Januszkiewicz K."/>
            <person name="Wedrychowicz H."/>
        </authorList>
    </citation>
    <scope>NUCLEOTIDE SEQUENCE [LARGE SCALE GENOMIC DNA]</scope>
    <source>
        <strain evidence="2 3">DSM 2631</strain>
    </source>
</reference>
<dbReference type="PANTHER" id="PTHR12862:SF0">
    <property type="entry name" value="N-ACETYL-D-GLUCOSAMINE KINASE"/>
    <property type="match status" value="1"/>
</dbReference>
<dbReference type="GO" id="GO:0045127">
    <property type="term" value="F:N-acetylglucosamine kinase activity"/>
    <property type="evidence" value="ECO:0007669"/>
    <property type="project" value="InterPro"/>
</dbReference>
<dbReference type="SUPFAM" id="SSF53067">
    <property type="entry name" value="Actin-like ATPase domain"/>
    <property type="match status" value="2"/>
</dbReference>
<dbReference type="Pfam" id="PF01869">
    <property type="entry name" value="BcrAD_BadFG"/>
    <property type="match status" value="1"/>
</dbReference>
<dbReference type="RefSeq" id="WP_072895686.1">
    <property type="nucleotide sequence ID" value="NZ_FQVM01000012.1"/>
</dbReference>
<evidence type="ECO:0000313" key="3">
    <source>
        <dbReference type="Proteomes" id="UP000184035"/>
    </source>
</evidence>
<dbReference type="OrthoDB" id="9772633at2"/>
<dbReference type="InterPro" id="IPR043129">
    <property type="entry name" value="ATPase_NBD"/>
</dbReference>
<dbReference type="InterPro" id="IPR039758">
    <property type="entry name" value="NAGK-like"/>
</dbReference>
<accession>A0A1M4WGP1</accession>
<keyword evidence="3" id="KW-1185">Reference proteome</keyword>
<dbReference type="EMBL" id="FQVM01000012">
    <property type="protein sequence ID" value="SHE80122.1"/>
    <property type="molecule type" value="Genomic_DNA"/>
</dbReference>
<dbReference type="Gene3D" id="3.30.420.40">
    <property type="match status" value="2"/>
</dbReference>
<dbReference type="Proteomes" id="UP000184035">
    <property type="component" value="Unassembled WGS sequence"/>
</dbReference>
<protein>
    <submittedName>
        <fullName evidence="2">BadF-type ATPase</fullName>
    </submittedName>
</protein>
<proteinExistence type="predicted"/>
<feature type="domain" description="ATPase BadF/BadG/BcrA/BcrD type" evidence="1">
    <location>
        <begin position="5"/>
        <end position="288"/>
    </location>
</feature>
<dbReference type="InterPro" id="IPR002731">
    <property type="entry name" value="ATPase_BadF"/>
</dbReference>